<sequence>MKKYDMTVKSLNLENENVGAVLVVCSSQTPSIPLFTIRIDIERQEDVNLSFYELLALKKAATLIQQIADDLAVTA</sequence>
<proteinExistence type="predicted"/>
<reference evidence="1 2" key="1">
    <citation type="submission" date="2019-02" db="EMBL/GenBank/DDBJ databases">
        <title>Draft genome sequence of Escherichia albertii strain Mex-12/320a, isolated from an infant with diarrhea, harboring virulence genes associated with diarrheagenic strains of enteropathogenic E. coli.</title>
        <authorList>
            <person name="Maldonado-Puga S."/>
            <person name="Meza-Segura M."/>
            <person name="Zaidi M.B."/>
            <person name="Estrada-Garcia T."/>
        </authorList>
    </citation>
    <scope>NUCLEOTIDE SEQUENCE [LARGE SCALE GENOMIC DNA]</scope>
    <source>
        <strain evidence="1 2">Mex-12/320a</strain>
    </source>
</reference>
<dbReference type="RefSeq" id="WP_059278985.1">
    <property type="nucleotide sequence ID" value="NZ_BBVN01000080.1"/>
</dbReference>
<dbReference type="Proteomes" id="UP000292187">
    <property type="component" value="Unassembled WGS sequence"/>
</dbReference>
<dbReference type="EMBL" id="SIZV01000043">
    <property type="protein sequence ID" value="TBR48389.1"/>
    <property type="molecule type" value="Genomic_DNA"/>
</dbReference>
<accession>A0A7Z7YIU2</accession>
<dbReference type="AlphaFoldDB" id="A0A7Z7YIU2"/>
<protein>
    <submittedName>
        <fullName evidence="1">DUF1327 domain-containing protein</fullName>
    </submittedName>
</protein>
<name>A0A7Z7YIU2_ESCAL</name>
<dbReference type="Pfam" id="PF07041">
    <property type="entry name" value="DUF1327"/>
    <property type="match status" value="1"/>
</dbReference>
<comment type="caution">
    <text evidence="1">The sequence shown here is derived from an EMBL/GenBank/DDBJ whole genome shotgun (WGS) entry which is preliminary data.</text>
</comment>
<gene>
    <name evidence="1" type="ORF">EYS06_21650</name>
</gene>
<dbReference type="InterPro" id="IPR009759">
    <property type="entry name" value="Phage_ES18_Gp24"/>
</dbReference>
<evidence type="ECO:0000313" key="1">
    <source>
        <dbReference type="EMBL" id="TBR48389.1"/>
    </source>
</evidence>
<evidence type="ECO:0000313" key="2">
    <source>
        <dbReference type="Proteomes" id="UP000292187"/>
    </source>
</evidence>
<organism evidence="1 2">
    <name type="scientific">Escherichia albertii</name>
    <dbReference type="NCBI Taxonomy" id="208962"/>
    <lineage>
        <taxon>Bacteria</taxon>
        <taxon>Pseudomonadati</taxon>
        <taxon>Pseudomonadota</taxon>
        <taxon>Gammaproteobacteria</taxon>
        <taxon>Enterobacterales</taxon>
        <taxon>Enterobacteriaceae</taxon>
        <taxon>Escherichia</taxon>
    </lineage>
</organism>